<dbReference type="AlphaFoldDB" id="A0A133VEG1"/>
<feature type="compositionally biased region" description="Basic residues" evidence="1">
    <location>
        <begin position="169"/>
        <end position="179"/>
    </location>
</feature>
<accession>A0A133VEG1</accession>
<proteinExistence type="predicted"/>
<evidence type="ECO:0000256" key="1">
    <source>
        <dbReference type="SAM" id="MobiDB-lite"/>
    </source>
</evidence>
<comment type="caution">
    <text evidence="2">The sequence shown here is derived from an EMBL/GenBank/DDBJ whole genome shotgun (WGS) entry which is preliminary data.</text>
</comment>
<organism evidence="2 3">
    <name type="scientific">candidate division MSBL1 archaeon SCGC-AAA382A03</name>
    <dbReference type="NCBI Taxonomy" id="1698278"/>
    <lineage>
        <taxon>Archaea</taxon>
        <taxon>Methanobacteriati</taxon>
        <taxon>Methanobacteriota</taxon>
        <taxon>candidate division MSBL1</taxon>
    </lineage>
</organism>
<sequence>MSNEQGKDYKAVLEDISDTGDIPPYLQDQNNSPFPMTEDQLSEEIQKINSFYETYGHYYDSNGPFVLTDYDPQNMVINMKRFTNIMEDTNYPFEADYWSKKLKRIKLTLGSLDIPTTIQIGDSIDLTITAEITQEYPEETSDPARVKCRTLQISHPVADSIQDAPTQKKFAKKKTPNSKKSKEEK</sequence>
<dbReference type="Proteomes" id="UP000070549">
    <property type="component" value="Unassembled WGS sequence"/>
</dbReference>
<feature type="region of interest" description="Disordered" evidence="1">
    <location>
        <begin position="157"/>
        <end position="185"/>
    </location>
</feature>
<gene>
    <name evidence="2" type="ORF">AKJ49_01690</name>
</gene>
<name>A0A133VEG1_9EURY</name>
<dbReference type="EMBL" id="LHYC01000045">
    <property type="protein sequence ID" value="KXB04794.1"/>
    <property type="molecule type" value="Genomic_DNA"/>
</dbReference>
<reference evidence="2 3" key="1">
    <citation type="journal article" date="2016" name="Sci. Rep.">
        <title>Metabolic traits of an uncultured archaeal lineage -MSBL1- from brine pools of the Red Sea.</title>
        <authorList>
            <person name="Mwirichia R."/>
            <person name="Alam I."/>
            <person name="Rashid M."/>
            <person name="Vinu M."/>
            <person name="Ba-Alawi W."/>
            <person name="Anthony Kamau A."/>
            <person name="Kamanda Ngugi D."/>
            <person name="Goker M."/>
            <person name="Klenk H.P."/>
            <person name="Bajic V."/>
            <person name="Stingl U."/>
        </authorList>
    </citation>
    <scope>NUCLEOTIDE SEQUENCE [LARGE SCALE GENOMIC DNA]</scope>
    <source>
        <strain evidence="2">SCGC-AAA382A03</strain>
    </source>
</reference>
<protein>
    <submittedName>
        <fullName evidence="2">Uncharacterized protein</fullName>
    </submittedName>
</protein>
<evidence type="ECO:0000313" key="3">
    <source>
        <dbReference type="Proteomes" id="UP000070549"/>
    </source>
</evidence>
<keyword evidence="3" id="KW-1185">Reference proteome</keyword>
<evidence type="ECO:0000313" key="2">
    <source>
        <dbReference type="EMBL" id="KXB04794.1"/>
    </source>
</evidence>